<protein>
    <submittedName>
        <fullName evidence="1">Uncharacterized protein</fullName>
    </submittedName>
</protein>
<name>A0A6G1PS74_CHAAH</name>
<reference evidence="1 2" key="1">
    <citation type="submission" date="2019-02" db="EMBL/GenBank/DDBJ databases">
        <title>Opniocepnalus argus genome.</title>
        <authorList>
            <person name="Zhou C."/>
            <person name="Xiao S."/>
        </authorList>
    </citation>
    <scope>NUCLEOTIDE SEQUENCE [LARGE SCALE GENOMIC DNA]</scope>
    <source>
        <strain evidence="1">OARG1902GOOAL</strain>
        <tissue evidence="1">Muscle</tissue>
    </source>
</reference>
<dbReference type="Proteomes" id="UP000503349">
    <property type="component" value="Chromosome 8"/>
</dbReference>
<accession>A0A6G1PS74</accession>
<evidence type="ECO:0000313" key="2">
    <source>
        <dbReference type="Proteomes" id="UP000503349"/>
    </source>
</evidence>
<proteinExistence type="predicted"/>
<sequence>MKMAIRKKDKLITGFRNKLTETPQKGIVTRWSKTVKTMSEQMIYRVKNKL</sequence>
<keyword evidence="2" id="KW-1185">Reference proteome</keyword>
<reference evidence="2" key="2">
    <citation type="submission" date="2019-02" db="EMBL/GenBank/DDBJ databases">
        <title>Opniocepnalus argus Var Kimnra genome.</title>
        <authorList>
            <person name="Zhou C."/>
            <person name="Xiao S."/>
        </authorList>
    </citation>
    <scope>NUCLEOTIDE SEQUENCE [LARGE SCALE GENOMIC DNA]</scope>
</reference>
<dbReference type="EMBL" id="CM015719">
    <property type="protein sequence ID" value="KAF3693033.1"/>
    <property type="molecule type" value="Genomic_DNA"/>
</dbReference>
<dbReference type="AlphaFoldDB" id="A0A6G1PS74"/>
<evidence type="ECO:0000313" key="1">
    <source>
        <dbReference type="EMBL" id="KAF3693033.1"/>
    </source>
</evidence>
<gene>
    <name evidence="1" type="ORF">EXN66_Car008709</name>
</gene>
<organism evidence="1 2">
    <name type="scientific">Channa argus</name>
    <name type="common">Northern snakehead</name>
    <name type="synonym">Ophicephalus argus</name>
    <dbReference type="NCBI Taxonomy" id="215402"/>
    <lineage>
        <taxon>Eukaryota</taxon>
        <taxon>Metazoa</taxon>
        <taxon>Chordata</taxon>
        <taxon>Craniata</taxon>
        <taxon>Vertebrata</taxon>
        <taxon>Euteleostomi</taxon>
        <taxon>Actinopterygii</taxon>
        <taxon>Neopterygii</taxon>
        <taxon>Teleostei</taxon>
        <taxon>Neoteleostei</taxon>
        <taxon>Acanthomorphata</taxon>
        <taxon>Anabantaria</taxon>
        <taxon>Anabantiformes</taxon>
        <taxon>Channoidei</taxon>
        <taxon>Channidae</taxon>
        <taxon>Channa</taxon>
    </lineage>
</organism>